<dbReference type="Gene3D" id="2.40.110.10">
    <property type="entry name" value="Butyryl-CoA Dehydrogenase, subunit A, domain 2"/>
    <property type="match status" value="1"/>
</dbReference>
<name>A0A172YDE1_9GAMM</name>
<dbReference type="RefSeq" id="WP_082890282.1">
    <property type="nucleotide sequence ID" value="NZ_CP015243.1"/>
</dbReference>
<proteinExistence type="predicted"/>
<dbReference type="InterPro" id="IPR036250">
    <property type="entry name" value="AcylCo_DH-like_C"/>
</dbReference>
<dbReference type="PANTHER" id="PTHR43884">
    <property type="entry name" value="ACYL-COA DEHYDROGENASE"/>
    <property type="match status" value="1"/>
</dbReference>
<dbReference type="Pfam" id="PF02771">
    <property type="entry name" value="Acyl-CoA_dh_N"/>
    <property type="match status" value="1"/>
</dbReference>
<dbReference type="InterPro" id="IPR013786">
    <property type="entry name" value="AcylCoA_DH/ox_N"/>
</dbReference>
<reference evidence="4 5" key="1">
    <citation type="submission" date="2016-04" db="EMBL/GenBank/DDBJ databases">
        <title>Complete Genome Sequence of Halotalea alkalilenta IHB B 13600.</title>
        <authorList>
            <person name="Swarnkar M.K."/>
            <person name="Sharma A."/>
            <person name="Kaushal K."/>
            <person name="Soni R."/>
            <person name="Rana S."/>
            <person name="Singh A.K."/>
            <person name="Gulati A."/>
        </authorList>
    </citation>
    <scope>NUCLEOTIDE SEQUENCE [LARGE SCALE GENOMIC DNA]</scope>
    <source>
        <strain evidence="4 5">IHB B 13600</strain>
    </source>
</reference>
<dbReference type="Gene3D" id="1.20.140.10">
    <property type="entry name" value="Butyryl-CoA Dehydrogenase, subunit A, domain 3"/>
    <property type="match status" value="1"/>
</dbReference>
<sequence>MSERGSDEVGYRIERDAEEQARIEFQALETARSLAAEFSARLSEREARDRLPFEAIERLKHSGLSTAGIAISRGGLGLGWPALCRVVREVAAGDGSVGAVLGYHLMQTFHLRREPTPRWHALERRIAEQRLWLAGVVNPRDDDVLARTHGDGFVLDGRKHFCTGSGFADLLTFSVKHRDTQQAGFALLPVDREGITLGGDWDAIGLERSESGSVGLEGVYAGADELVFERDDPRGRFVTTIRGPVNQSLFTNFYIGFAVGALRAAKRFIHHSSRPWLHSDAPTASEDVLIRTQFGELWVMLESMIALADRAAERMAELLAAGEAYTPEQRGEAAAAVAIAKAHATRGGLDICTRVFELMGARATHNRYGFDRFWRDIRTHTLHDPVAYKLLEIGDYALNDRYAEGSAYR</sequence>
<dbReference type="GO" id="GO:0006552">
    <property type="term" value="P:L-leucine catabolic process"/>
    <property type="evidence" value="ECO:0007669"/>
    <property type="project" value="TreeGrafter"/>
</dbReference>
<dbReference type="GO" id="GO:0050660">
    <property type="term" value="F:flavin adenine dinucleotide binding"/>
    <property type="evidence" value="ECO:0007669"/>
    <property type="project" value="InterPro"/>
</dbReference>
<dbReference type="AlphaFoldDB" id="A0A172YDE1"/>
<keyword evidence="1" id="KW-0560">Oxidoreductase</keyword>
<organism evidence="4 5">
    <name type="scientific">Halotalea alkalilenta</name>
    <dbReference type="NCBI Taxonomy" id="376489"/>
    <lineage>
        <taxon>Bacteria</taxon>
        <taxon>Pseudomonadati</taxon>
        <taxon>Pseudomonadota</taxon>
        <taxon>Gammaproteobacteria</taxon>
        <taxon>Oceanospirillales</taxon>
        <taxon>Halomonadaceae</taxon>
        <taxon>Halotalea</taxon>
    </lineage>
</organism>
<dbReference type="InterPro" id="IPR009100">
    <property type="entry name" value="AcylCoA_DH/oxidase_NM_dom_sf"/>
</dbReference>
<dbReference type="EMBL" id="CP015243">
    <property type="protein sequence ID" value="ANF57005.1"/>
    <property type="molecule type" value="Genomic_DNA"/>
</dbReference>
<dbReference type="InterPro" id="IPR046373">
    <property type="entry name" value="Acyl-CoA_Oxase/DH_mid-dom_sf"/>
</dbReference>
<accession>A0A172YDE1</accession>
<dbReference type="GO" id="GO:0008470">
    <property type="term" value="F:3-methylbutanoyl-CoA dehydrogenase activity"/>
    <property type="evidence" value="ECO:0007669"/>
    <property type="project" value="TreeGrafter"/>
</dbReference>
<dbReference type="PIRSF" id="PIRSF016578">
    <property type="entry name" value="HsaA"/>
    <property type="match status" value="1"/>
</dbReference>
<evidence type="ECO:0000259" key="3">
    <source>
        <dbReference type="Pfam" id="PF08028"/>
    </source>
</evidence>
<keyword evidence="5" id="KW-1185">Reference proteome</keyword>
<evidence type="ECO:0008006" key="6">
    <source>
        <dbReference type="Google" id="ProtNLM"/>
    </source>
</evidence>
<gene>
    <name evidence="4" type="ORF">A5892_05590</name>
</gene>
<evidence type="ECO:0000313" key="4">
    <source>
        <dbReference type="EMBL" id="ANF57005.1"/>
    </source>
</evidence>
<dbReference type="Gene3D" id="1.10.540.10">
    <property type="entry name" value="Acyl-CoA dehydrogenase/oxidase, N-terminal domain"/>
    <property type="match status" value="1"/>
</dbReference>
<dbReference type="SUPFAM" id="SSF47203">
    <property type="entry name" value="Acyl-CoA dehydrogenase C-terminal domain-like"/>
    <property type="match status" value="1"/>
</dbReference>
<dbReference type="STRING" id="376489.A5892_05590"/>
<feature type="domain" description="Acyl-CoA dehydrogenase C-terminal" evidence="3">
    <location>
        <begin position="252"/>
        <end position="383"/>
    </location>
</feature>
<evidence type="ECO:0000259" key="2">
    <source>
        <dbReference type="Pfam" id="PF02771"/>
    </source>
</evidence>
<dbReference type="InterPro" id="IPR013107">
    <property type="entry name" value="Acyl-CoA_DH_C"/>
</dbReference>
<evidence type="ECO:0000256" key="1">
    <source>
        <dbReference type="ARBA" id="ARBA00023002"/>
    </source>
</evidence>
<dbReference type="SUPFAM" id="SSF56645">
    <property type="entry name" value="Acyl-CoA dehydrogenase NM domain-like"/>
    <property type="match status" value="1"/>
</dbReference>
<dbReference type="PANTHER" id="PTHR43884:SF12">
    <property type="entry name" value="ISOVALERYL-COA DEHYDROGENASE, MITOCHONDRIAL-RELATED"/>
    <property type="match status" value="1"/>
</dbReference>
<feature type="domain" description="Acyl-CoA dehydrogenase/oxidase N-terminal" evidence="2">
    <location>
        <begin position="28"/>
        <end position="106"/>
    </location>
</feature>
<evidence type="ECO:0000313" key="5">
    <source>
        <dbReference type="Proteomes" id="UP000077875"/>
    </source>
</evidence>
<dbReference type="Pfam" id="PF08028">
    <property type="entry name" value="Acyl-CoA_dh_2"/>
    <property type="match status" value="1"/>
</dbReference>
<dbReference type="InterPro" id="IPR037069">
    <property type="entry name" value="AcylCoA_DH/ox_N_sf"/>
</dbReference>
<dbReference type="KEGG" id="haa:A5892_05590"/>
<protein>
    <recommendedName>
        <fullName evidence="6">Acyl-CoA dehydrogenase</fullName>
    </recommendedName>
</protein>
<dbReference type="Proteomes" id="UP000077875">
    <property type="component" value="Chromosome"/>
</dbReference>